<accession>A0A142C1J3</accession>
<name>A0A142C1J3_CONBE</name>
<protein>
    <submittedName>
        <fullName evidence="2">Conotoxin</fullName>
    </submittedName>
</protein>
<proteinExistence type="evidence at transcript level"/>
<evidence type="ECO:0000313" key="2">
    <source>
        <dbReference type="EMBL" id="AMP44694.1"/>
    </source>
</evidence>
<feature type="signal peptide" evidence="1">
    <location>
        <begin position="1"/>
        <end position="22"/>
    </location>
</feature>
<keyword evidence="1" id="KW-0732">Signal</keyword>
<reference evidence="2" key="1">
    <citation type="submission" date="2015-12" db="EMBL/GenBank/DDBJ databases">
        <title>High throughput identification of novel conotoxins from the Chinese tubular cone snail Conus betulinus by multitranscriptome sequencing.</title>
        <authorList>
            <person name="Ruan Z."/>
            <person name="Peng C."/>
            <person name="Shi Q."/>
            <person name="Yao G."/>
            <person name="Gao B.-M."/>
        </authorList>
    </citation>
    <scope>NUCLEOTIDE SEQUENCE</scope>
</reference>
<dbReference type="EMBL" id="KU563946">
    <property type="protein sequence ID" value="AMP44694.1"/>
    <property type="molecule type" value="mRNA"/>
</dbReference>
<dbReference type="AlphaFoldDB" id="A0A142C1J3"/>
<organism evidence="2">
    <name type="scientific">Conus betulinus</name>
    <name type="common">Beech cone</name>
    <dbReference type="NCBI Taxonomy" id="89764"/>
    <lineage>
        <taxon>Eukaryota</taxon>
        <taxon>Metazoa</taxon>
        <taxon>Spiralia</taxon>
        <taxon>Lophotrochozoa</taxon>
        <taxon>Mollusca</taxon>
        <taxon>Gastropoda</taxon>
        <taxon>Caenogastropoda</taxon>
        <taxon>Neogastropoda</taxon>
        <taxon>Conoidea</taxon>
        <taxon>Conidae</taxon>
        <taxon>Conus</taxon>
        <taxon>Dendroconus</taxon>
    </lineage>
</organism>
<feature type="chain" id="PRO_5007492956" evidence="1">
    <location>
        <begin position="23"/>
        <end position="78"/>
    </location>
</feature>
<evidence type="ECO:0000256" key="1">
    <source>
        <dbReference type="SAM" id="SignalP"/>
    </source>
</evidence>
<sequence length="78" mass="8927">MMTLRHVLLFTLLLLPLATIRADTFACTKWIAPEWVVQRCREDSDCVPNCGTHFRCRCQPATNRCPGGAGCFYYIYNP</sequence>